<dbReference type="InterPro" id="IPR024084">
    <property type="entry name" value="IsoPropMal-DH-like_dom"/>
</dbReference>
<dbReference type="SMART" id="SM01329">
    <property type="entry name" value="Iso_dh"/>
    <property type="match status" value="1"/>
</dbReference>
<evidence type="ECO:0000256" key="8">
    <source>
        <dbReference type="ARBA" id="ARBA00022532"/>
    </source>
</evidence>
<dbReference type="NCBIfam" id="NF006673">
    <property type="entry name" value="PRK09222.1"/>
    <property type="match status" value="1"/>
</dbReference>
<evidence type="ECO:0000256" key="2">
    <source>
        <dbReference type="ARBA" id="ARBA00001946"/>
    </source>
</evidence>
<evidence type="ECO:0000256" key="3">
    <source>
        <dbReference type="ARBA" id="ARBA00007769"/>
    </source>
</evidence>
<accession>A0ABX8AXY1</accession>
<evidence type="ECO:0000259" key="19">
    <source>
        <dbReference type="SMART" id="SM01329"/>
    </source>
</evidence>
<keyword evidence="13" id="KW-0464">Manganese</keyword>
<dbReference type="Pfam" id="PF18324">
    <property type="entry name" value="Isocitrate_DH_C_bact"/>
    <property type="match status" value="1"/>
</dbReference>
<keyword evidence="9" id="KW-0479">Metal-binding</keyword>
<dbReference type="Gene3D" id="3.40.718.10">
    <property type="entry name" value="Isopropylmalate Dehydrogenase"/>
    <property type="match status" value="1"/>
</dbReference>
<evidence type="ECO:0000256" key="16">
    <source>
        <dbReference type="ARBA" id="ARBA00029990"/>
    </source>
</evidence>
<evidence type="ECO:0000256" key="18">
    <source>
        <dbReference type="ARBA" id="ARBA00046127"/>
    </source>
</evidence>
<dbReference type="InterPro" id="IPR019818">
    <property type="entry name" value="IsoCit/isopropylmalate_DH_CS"/>
</dbReference>
<keyword evidence="21" id="KW-1185">Reference proteome</keyword>
<evidence type="ECO:0000256" key="7">
    <source>
        <dbReference type="ARBA" id="ARBA00022435"/>
    </source>
</evidence>
<proteinExistence type="inferred from homology"/>
<comment type="similarity">
    <text evidence="3">Belongs to the isocitrate and isopropylmalate dehydrogenases family.</text>
</comment>
<keyword evidence="7" id="KW-0329">Glyoxylate bypass</keyword>
<evidence type="ECO:0000256" key="11">
    <source>
        <dbReference type="ARBA" id="ARBA00022857"/>
    </source>
</evidence>
<evidence type="ECO:0000256" key="15">
    <source>
        <dbReference type="ARBA" id="ARBA00029765"/>
    </source>
</evidence>
<keyword evidence="12 20" id="KW-0560">Oxidoreductase</keyword>
<evidence type="ECO:0000256" key="5">
    <source>
        <dbReference type="ARBA" id="ARBA00013013"/>
    </source>
</evidence>
<dbReference type="PANTHER" id="PTHR11835">
    <property type="entry name" value="DECARBOXYLATING DEHYDROGENASES-ISOCITRATE, ISOPROPYLMALATE, TARTRATE"/>
    <property type="match status" value="1"/>
</dbReference>
<dbReference type="EMBL" id="CP072642">
    <property type="protein sequence ID" value="QUV93567.1"/>
    <property type="molecule type" value="Genomic_DNA"/>
</dbReference>
<comment type="cofactor">
    <cofactor evidence="1">
        <name>Mn(2+)</name>
        <dbReference type="ChEBI" id="CHEBI:29035"/>
    </cofactor>
</comment>
<dbReference type="EC" id="1.1.1.42" evidence="5"/>
<evidence type="ECO:0000256" key="10">
    <source>
        <dbReference type="ARBA" id="ARBA00022842"/>
    </source>
</evidence>
<keyword evidence="10" id="KW-0460">Magnesium</keyword>
<evidence type="ECO:0000256" key="9">
    <source>
        <dbReference type="ARBA" id="ARBA00022723"/>
    </source>
</evidence>
<comment type="catalytic activity">
    <reaction evidence="14">
        <text>D-threo-isocitrate + NADP(+) = 2-oxoglutarate + CO2 + NADPH</text>
        <dbReference type="Rhea" id="RHEA:19629"/>
        <dbReference type="ChEBI" id="CHEBI:15562"/>
        <dbReference type="ChEBI" id="CHEBI:16526"/>
        <dbReference type="ChEBI" id="CHEBI:16810"/>
        <dbReference type="ChEBI" id="CHEBI:57783"/>
        <dbReference type="ChEBI" id="CHEBI:58349"/>
        <dbReference type="EC" id="1.1.1.42"/>
    </reaction>
</comment>
<evidence type="ECO:0000313" key="21">
    <source>
        <dbReference type="Proteomes" id="UP000677668"/>
    </source>
</evidence>
<evidence type="ECO:0000256" key="17">
    <source>
        <dbReference type="ARBA" id="ARBA00031098"/>
    </source>
</evidence>
<evidence type="ECO:0000313" key="20">
    <source>
        <dbReference type="EMBL" id="QUV93567.1"/>
    </source>
</evidence>
<evidence type="ECO:0000256" key="4">
    <source>
        <dbReference type="ARBA" id="ARBA00011738"/>
    </source>
</evidence>
<dbReference type="Pfam" id="PF00180">
    <property type="entry name" value="Iso_dh"/>
    <property type="match status" value="1"/>
</dbReference>
<name>A0ABX8AXY1_9BACT</name>
<evidence type="ECO:0000256" key="6">
    <source>
        <dbReference type="ARBA" id="ARBA00019562"/>
    </source>
</evidence>
<reference evidence="20 21" key="1">
    <citation type="submission" date="2021-03" db="EMBL/GenBank/DDBJ databases">
        <title>Genomic and phenotypic characterization of Chloracidobacterium isolates provides evidence for multiple species.</title>
        <authorList>
            <person name="Saini M.K."/>
            <person name="Costas A.M.G."/>
            <person name="Tank M."/>
            <person name="Bryant D.A."/>
        </authorList>
    </citation>
    <scope>NUCLEOTIDE SEQUENCE [LARGE SCALE GENOMIC DNA]</scope>
    <source>
        <strain evidence="20 21">N</strain>
    </source>
</reference>
<comment type="subunit">
    <text evidence="4">Homodimer.</text>
</comment>
<sequence length="487" mass="52949">MAFHITADGKKLVTLIPGDGIGPECVEATRRIIEAAGAAVAWEERAAGASVFQQGVPSGVLPETIESITKTRVVLKGPLETPVGFGEKSANVTLRKLFETYGNIRPVREMPGVPTPFTGRRLDMVVVRENVEDLYAGIEHMQTPGVAQCLKLISRKGCEKIVRLAFEFARSEGRTKVHCATKSNIMKQTEGMLKRTFEAIAPEYPDIEANHIIIDNCAHQLVKRPEQFDVIVTTNMNGDIISDLTSGLIGGLGFAPSANIGSEVAIFEAVHGSAPKYAGKDVINPTAVLMSGVMMLRHLGEFEAAAKIENALLVTLEQGILTRDVVGDAKAVGTRAFTDTIIGNLGRQSENWRVREYKPIVLPDFPKAPDVVKAEVRRTIGADIFVETGQLPEQLGPALEAIAEGSALKLKMISNRGTKVYPSVGAMTDCVDHYRCRFIARDAAGDLNDAQILDLVQRIGSQYRWMHIEKLPEFDGEAGYTKAQGED</sequence>
<dbReference type="GO" id="GO:0004450">
    <property type="term" value="F:isocitrate dehydrogenase (NADP+) activity"/>
    <property type="evidence" value="ECO:0007669"/>
    <property type="project" value="UniProtKB-EC"/>
</dbReference>
<protein>
    <recommendedName>
        <fullName evidence="6">Isocitrate dehydrogenase [NADP]</fullName>
        <ecNumber evidence="5">1.1.1.42</ecNumber>
    </recommendedName>
    <alternativeName>
        <fullName evidence="15">IDP</fullName>
    </alternativeName>
    <alternativeName>
        <fullName evidence="16">NADP(+)-specific ICDH</fullName>
    </alternativeName>
    <alternativeName>
        <fullName evidence="17">Oxalosuccinate decarboxylase</fullName>
    </alternativeName>
</protein>
<evidence type="ECO:0000256" key="12">
    <source>
        <dbReference type="ARBA" id="ARBA00023002"/>
    </source>
</evidence>
<dbReference type="PANTHER" id="PTHR11835:SF43">
    <property type="entry name" value="ISOPROPYLMALATE DEHYDROGENASE-LIKE DOMAIN-CONTAINING PROTEIN"/>
    <property type="match status" value="1"/>
</dbReference>
<evidence type="ECO:0000256" key="1">
    <source>
        <dbReference type="ARBA" id="ARBA00001936"/>
    </source>
</evidence>
<comment type="function">
    <text evidence="18">Catalyzes the oxidative decarboxylation of isocitrate to 2-oxoglutarate and carbon dioxide with the concomitant reduction of NADP(+).</text>
</comment>
<dbReference type="InterPro" id="IPR046997">
    <property type="entry name" value="Isocitrate_DH_TT1725_C_sf"/>
</dbReference>
<dbReference type="RefSeq" id="WP_211421937.1">
    <property type="nucleotide sequence ID" value="NZ_CP072642.1"/>
</dbReference>
<evidence type="ECO:0000256" key="13">
    <source>
        <dbReference type="ARBA" id="ARBA00023211"/>
    </source>
</evidence>
<keyword evidence="8" id="KW-0816">Tricarboxylic acid cycle</keyword>
<dbReference type="Proteomes" id="UP000677668">
    <property type="component" value="Chromosome 1"/>
</dbReference>
<dbReference type="Gene3D" id="3.30.70.1570">
    <property type="match status" value="1"/>
</dbReference>
<evidence type="ECO:0000256" key="14">
    <source>
        <dbReference type="ARBA" id="ARBA00023554"/>
    </source>
</evidence>
<comment type="cofactor">
    <cofactor evidence="2">
        <name>Mg(2+)</name>
        <dbReference type="ChEBI" id="CHEBI:18420"/>
    </cofactor>
</comment>
<dbReference type="SUPFAM" id="SSF53659">
    <property type="entry name" value="Isocitrate/Isopropylmalate dehydrogenase-like"/>
    <property type="match status" value="1"/>
</dbReference>
<feature type="domain" description="Isopropylmalate dehydrogenase-like" evidence="19">
    <location>
        <begin position="12"/>
        <end position="341"/>
    </location>
</feature>
<organism evidence="20 21">
    <name type="scientific">Chloracidobacterium sp. N</name>
    <dbReference type="NCBI Taxonomy" id="2821540"/>
    <lineage>
        <taxon>Bacteria</taxon>
        <taxon>Pseudomonadati</taxon>
        <taxon>Acidobacteriota</taxon>
        <taxon>Terriglobia</taxon>
        <taxon>Terriglobales</taxon>
        <taxon>Acidobacteriaceae</taxon>
        <taxon>Chloracidobacterium</taxon>
        <taxon>Chloracidobacterium aggregatum</taxon>
    </lineage>
</organism>
<dbReference type="PROSITE" id="PS00470">
    <property type="entry name" value="IDH_IMDH"/>
    <property type="match status" value="1"/>
</dbReference>
<dbReference type="InterPro" id="IPR040978">
    <property type="entry name" value="Isocitrate_DH_TT1725_C"/>
</dbReference>
<gene>
    <name evidence="20" type="ORF">J8C05_09335</name>
</gene>
<keyword evidence="11" id="KW-0521">NADP</keyword>